<dbReference type="GO" id="GO:0030178">
    <property type="term" value="P:negative regulation of Wnt signaling pathway"/>
    <property type="evidence" value="ECO:0007669"/>
    <property type="project" value="TreeGrafter"/>
</dbReference>
<gene>
    <name evidence="2" type="ORF">DPMN_024472</name>
</gene>
<dbReference type="GO" id="GO:0031397">
    <property type="term" value="P:negative regulation of protein ubiquitination"/>
    <property type="evidence" value="ECO:0007669"/>
    <property type="project" value="TreeGrafter"/>
</dbReference>
<dbReference type="GO" id="GO:0004791">
    <property type="term" value="F:thioredoxin-disulfide reductase (NADPH) activity"/>
    <property type="evidence" value="ECO:0007669"/>
    <property type="project" value="TreeGrafter"/>
</dbReference>
<dbReference type="OrthoDB" id="409136at2759"/>
<evidence type="ECO:0000313" key="2">
    <source>
        <dbReference type="EMBL" id="KAH3861540.1"/>
    </source>
</evidence>
<evidence type="ECO:0000313" key="3">
    <source>
        <dbReference type="Proteomes" id="UP000828390"/>
    </source>
</evidence>
<evidence type="ECO:0000259" key="1">
    <source>
        <dbReference type="Pfam" id="PF13905"/>
    </source>
</evidence>
<dbReference type="PANTHER" id="PTHR46472">
    <property type="entry name" value="NUCLEOREDOXIN"/>
    <property type="match status" value="1"/>
</dbReference>
<name>A0A9D4RCQ3_DREPO</name>
<sequence length="144" mass="16333">MSQKDSNILDLLKGNLVKGDKDFELTDEECIGFYFSAMWCPPCRGFTPKLVSFYNKVKCQGEKFEIIFMSGDFDEETFHEYYAEMPWAALKFDLSSIKDTISEKFNIIGIPNLVIVDKAGNLITTNGRGAVLKQFGETVSLTWT</sequence>
<dbReference type="Proteomes" id="UP000828390">
    <property type="component" value="Unassembled WGS sequence"/>
</dbReference>
<feature type="domain" description="Thioredoxin-like fold" evidence="1">
    <location>
        <begin position="30"/>
        <end position="121"/>
    </location>
</feature>
<reference evidence="2" key="1">
    <citation type="journal article" date="2019" name="bioRxiv">
        <title>The Genome of the Zebra Mussel, Dreissena polymorpha: A Resource for Invasive Species Research.</title>
        <authorList>
            <person name="McCartney M.A."/>
            <person name="Auch B."/>
            <person name="Kono T."/>
            <person name="Mallez S."/>
            <person name="Zhang Y."/>
            <person name="Obille A."/>
            <person name="Becker A."/>
            <person name="Abrahante J.E."/>
            <person name="Garbe J."/>
            <person name="Badalamenti J.P."/>
            <person name="Herman A."/>
            <person name="Mangelson H."/>
            <person name="Liachko I."/>
            <person name="Sullivan S."/>
            <person name="Sone E.D."/>
            <person name="Koren S."/>
            <person name="Silverstein K.A.T."/>
            <person name="Beckman K.B."/>
            <person name="Gohl D.M."/>
        </authorList>
    </citation>
    <scope>NUCLEOTIDE SEQUENCE</scope>
    <source>
        <strain evidence="2">Duluth1</strain>
        <tissue evidence="2">Whole animal</tissue>
    </source>
</reference>
<dbReference type="SUPFAM" id="SSF52833">
    <property type="entry name" value="Thioredoxin-like"/>
    <property type="match status" value="1"/>
</dbReference>
<organism evidence="2 3">
    <name type="scientific">Dreissena polymorpha</name>
    <name type="common">Zebra mussel</name>
    <name type="synonym">Mytilus polymorpha</name>
    <dbReference type="NCBI Taxonomy" id="45954"/>
    <lineage>
        <taxon>Eukaryota</taxon>
        <taxon>Metazoa</taxon>
        <taxon>Spiralia</taxon>
        <taxon>Lophotrochozoa</taxon>
        <taxon>Mollusca</taxon>
        <taxon>Bivalvia</taxon>
        <taxon>Autobranchia</taxon>
        <taxon>Heteroconchia</taxon>
        <taxon>Euheterodonta</taxon>
        <taxon>Imparidentia</taxon>
        <taxon>Neoheterodontei</taxon>
        <taxon>Myida</taxon>
        <taxon>Dreissenoidea</taxon>
        <taxon>Dreissenidae</taxon>
        <taxon>Dreissena</taxon>
    </lineage>
</organism>
<dbReference type="Gene3D" id="3.40.30.10">
    <property type="entry name" value="Glutaredoxin"/>
    <property type="match status" value="1"/>
</dbReference>
<keyword evidence="3" id="KW-1185">Reference proteome</keyword>
<reference evidence="2" key="2">
    <citation type="submission" date="2020-11" db="EMBL/GenBank/DDBJ databases">
        <authorList>
            <person name="McCartney M.A."/>
            <person name="Auch B."/>
            <person name="Kono T."/>
            <person name="Mallez S."/>
            <person name="Becker A."/>
            <person name="Gohl D.M."/>
            <person name="Silverstein K.A.T."/>
            <person name="Koren S."/>
            <person name="Bechman K.B."/>
            <person name="Herman A."/>
            <person name="Abrahante J.E."/>
            <person name="Garbe J."/>
        </authorList>
    </citation>
    <scope>NUCLEOTIDE SEQUENCE</scope>
    <source>
        <strain evidence="2">Duluth1</strain>
        <tissue evidence="2">Whole animal</tissue>
    </source>
</reference>
<proteinExistence type="predicted"/>
<dbReference type="PANTHER" id="PTHR46472:SF1">
    <property type="entry name" value="NUCLEOREDOXIN"/>
    <property type="match status" value="1"/>
</dbReference>
<dbReference type="AlphaFoldDB" id="A0A9D4RCQ3"/>
<dbReference type="Pfam" id="PF13905">
    <property type="entry name" value="Thioredoxin_8"/>
    <property type="match status" value="1"/>
</dbReference>
<dbReference type="EMBL" id="JAIWYP010000002">
    <property type="protein sequence ID" value="KAH3861540.1"/>
    <property type="molecule type" value="Genomic_DNA"/>
</dbReference>
<dbReference type="InterPro" id="IPR036249">
    <property type="entry name" value="Thioredoxin-like_sf"/>
</dbReference>
<accession>A0A9D4RCQ3</accession>
<protein>
    <recommendedName>
        <fullName evidence="1">Thioredoxin-like fold domain-containing protein</fullName>
    </recommendedName>
</protein>
<comment type="caution">
    <text evidence="2">The sequence shown here is derived from an EMBL/GenBank/DDBJ whole genome shotgun (WGS) entry which is preliminary data.</text>
</comment>
<dbReference type="InterPro" id="IPR012336">
    <property type="entry name" value="Thioredoxin-like_fold"/>
</dbReference>
<dbReference type="GO" id="GO:0005634">
    <property type="term" value="C:nucleus"/>
    <property type="evidence" value="ECO:0007669"/>
    <property type="project" value="TreeGrafter"/>
</dbReference>